<dbReference type="CDD" id="cd01828">
    <property type="entry name" value="sialate_O-acetylesterase_like2"/>
    <property type="match status" value="1"/>
</dbReference>
<dbReference type="PANTHER" id="PTHR30383">
    <property type="entry name" value="THIOESTERASE 1/PROTEASE 1/LYSOPHOSPHOLIPASE L1"/>
    <property type="match status" value="1"/>
</dbReference>
<dbReference type="InterPro" id="IPR013830">
    <property type="entry name" value="SGNH_hydro"/>
</dbReference>
<dbReference type="Proteomes" id="UP000000602">
    <property type="component" value="Chromosome"/>
</dbReference>
<organism evidence="2 3">
    <name type="scientific">Desulfotalea psychrophila (strain LSv54 / DSM 12343)</name>
    <dbReference type="NCBI Taxonomy" id="177439"/>
    <lineage>
        <taxon>Bacteria</taxon>
        <taxon>Pseudomonadati</taxon>
        <taxon>Thermodesulfobacteriota</taxon>
        <taxon>Desulfobulbia</taxon>
        <taxon>Desulfobulbales</taxon>
        <taxon>Desulfocapsaceae</taxon>
        <taxon>Desulfotalea</taxon>
    </lineage>
</organism>
<dbReference type="KEGG" id="dps:DP0069"/>
<protein>
    <recommendedName>
        <fullName evidence="1">SGNH hydrolase-type esterase domain-containing protein</fullName>
    </recommendedName>
</protein>
<evidence type="ECO:0000313" key="3">
    <source>
        <dbReference type="Proteomes" id="UP000000602"/>
    </source>
</evidence>
<proteinExistence type="predicted"/>
<dbReference type="STRING" id="177439.DP0069"/>
<evidence type="ECO:0000313" key="2">
    <source>
        <dbReference type="EMBL" id="CAG34798.1"/>
    </source>
</evidence>
<name>Q6AS77_DESPS</name>
<keyword evidence="3" id="KW-1185">Reference proteome</keyword>
<dbReference type="GO" id="GO:0004622">
    <property type="term" value="F:phosphatidylcholine lysophospholipase activity"/>
    <property type="evidence" value="ECO:0007669"/>
    <property type="project" value="TreeGrafter"/>
</dbReference>
<reference evidence="3" key="1">
    <citation type="journal article" date="2004" name="Environ. Microbiol.">
        <title>The genome of Desulfotalea psychrophila, a sulfate-reducing bacterium from permanently cold Arctic sediments.</title>
        <authorList>
            <person name="Rabus R."/>
            <person name="Ruepp A."/>
            <person name="Frickey T."/>
            <person name="Rattei T."/>
            <person name="Fartmann B."/>
            <person name="Stark M."/>
            <person name="Bauer M."/>
            <person name="Zibat A."/>
            <person name="Lombardot T."/>
            <person name="Becker I."/>
            <person name="Amann J."/>
            <person name="Gellner K."/>
            <person name="Teeling H."/>
            <person name="Leuschner W.D."/>
            <person name="Gloeckner F.-O."/>
            <person name="Lupas A.N."/>
            <person name="Amann R."/>
            <person name="Klenk H.-P."/>
        </authorList>
    </citation>
    <scope>NUCLEOTIDE SEQUENCE [LARGE SCALE GENOMIC DNA]</scope>
    <source>
        <strain evidence="3">DSM 12343 / LSv54</strain>
    </source>
</reference>
<dbReference type="AlphaFoldDB" id="Q6AS77"/>
<dbReference type="Gene3D" id="3.40.50.1110">
    <property type="entry name" value="SGNH hydrolase"/>
    <property type="match status" value="1"/>
</dbReference>
<accession>Q6AS77</accession>
<evidence type="ECO:0000259" key="1">
    <source>
        <dbReference type="Pfam" id="PF13472"/>
    </source>
</evidence>
<dbReference type="SUPFAM" id="SSF52266">
    <property type="entry name" value="SGNH hydrolase"/>
    <property type="match status" value="1"/>
</dbReference>
<dbReference type="PANTHER" id="PTHR30383:SF5">
    <property type="entry name" value="SGNH HYDROLASE-TYPE ESTERASE DOMAIN-CONTAINING PROTEIN"/>
    <property type="match status" value="1"/>
</dbReference>
<gene>
    <name evidence="2" type="ordered locus">DP0069</name>
</gene>
<dbReference type="eggNOG" id="COG2755">
    <property type="taxonomic scope" value="Bacteria"/>
</dbReference>
<dbReference type="OrthoDB" id="9790057at2"/>
<dbReference type="RefSeq" id="WP_011187314.1">
    <property type="nucleotide sequence ID" value="NC_006138.1"/>
</dbReference>
<dbReference type="InterPro" id="IPR036514">
    <property type="entry name" value="SGNH_hydro_sf"/>
</dbReference>
<dbReference type="InterPro" id="IPR051532">
    <property type="entry name" value="Ester_Hydrolysis_Enzymes"/>
</dbReference>
<sequence>MAQLLFIGDSLIEGGAPWSDRIPQHKIESLGIPGARTDELLARLPLLTTATPPDLTLISIGTNNIYQQDLSFHQSLQEIILFCRKNFPSSKILLENIFPMHLSHITAEQIEAVNRDIALLARQTGSCLLDMHAVFTAAKSENIFQQDNIHLTERGYAVWTRKIQEHVAFLIEAE</sequence>
<dbReference type="EMBL" id="CR522870">
    <property type="protein sequence ID" value="CAG34798.1"/>
    <property type="molecule type" value="Genomic_DNA"/>
</dbReference>
<dbReference type="Pfam" id="PF13472">
    <property type="entry name" value="Lipase_GDSL_2"/>
    <property type="match status" value="1"/>
</dbReference>
<dbReference type="HOGENOM" id="CLU_051989_6_3_7"/>
<feature type="domain" description="SGNH hydrolase-type esterase" evidence="1">
    <location>
        <begin position="6"/>
        <end position="158"/>
    </location>
</feature>